<evidence type="ECO:0000256" key="11">
    <source>
        <dbReference type="ARBA" id="ARBA00023316"/>
    </source>
</evidence>
<dbReference type="PRINTS" id="PR01217">
    <property type="entry name" value="PRICHEXTENSN"/>
</dbReference>
<dbReference type="GO" id="GO:0009252">
    <property type="term" value="P:peptidoglycan biosynthetic process"/>
    <property type="evidence" value="ECO:0007669"/>
    <property type="project" value="UniProtKB-KW"/>
</dbReference>
<keyword evidence="8" id="KW-0133">Cell shape</keyword>
<dbReference type="InterPro" id="IPR012338">
    <property type="entry name" value="Beta-lactam/transpept-like"/>
</dbReference>
<keyword evidence="9" id="KW-0573">Peptidoglycan synthesis</keyword>
<sequence length="798" mass="86099">MATSSARRPANRRRRFWNYPRRGKGPIHRWIPSWRVVLGSFLGVFALGAGVVVAAFVTTEVPTTLGSVNNQITTIYYSDGATPIGTLGDERRVKVALDDLPPFVAGAVVSSEDSTFWTNHGVDPRGLARALWNNVRGLPTQGGSTITQQFVERTKLYSATSLPDKAREMIIALKVTRSMPKEEILESYLNTIYWGRNVLGIEAASQAYFGKSAKDLTYSEAALLSGIIPSPNNWDPDVNETQAKRRWQRSINRMYTYGYITQEQRDSAEFPTVLPRPAATNTLGGQAGFLVRMVEDELKQTDAFRDHPEWIRTRGLNIVTTIDPRLQDAAVSVAESAFTGDNPADPAKLSVGLVSMDPTTGELRAVYGGKDYVTQQFNFATQGRAQGGSTFKPFTLIGALEEGHSLTERFDGRSQIPIAGWDSESGLGPRNFDGANFRSIDLLQATADSVNTVYAQLNIAIGPDRTVDVAHRLGIPESIDIAAVPSNVLGVASVSAVNLATAYSTIAGQGQRVTPHIVREVRGLDGTLLHQGPTERTREFEPDVMAAATYALTQVVEKGSGATAQELRGPNGEQRPSAGKTGTSNDNISAWYAGFVPQLVTVVGLHQESTDDNGRAVEQPIDRFGQWINSRSGMTGSTFPVRAWTDFMKVALDGVPVEDFPSYTPPRPTPSPEPTPTQEETPTEEPTVEEPPADPQAGWVTVPDRLVGRNSADVVQKLQALGLRVNVVEQDAPDPASTVLSVSTPSGQRVPPGSTLTITVSKGPAAPPPTQTPAPTPTPTPTPTDPAHDPPDSSLLQH</sequence>
<evidence type="ECO:0000256" key="10">
    <source>
        <dbReference type="ARBA" id="ARBA00023268"/>
    </source>
</evidence>
<comment type="catalytic activity">
    <reaction evidence="13">
        <text>[GlcNAc-(1-&gt;4)-Mur2Ac(oyl-L-Ala-gamma-D-Glu-L-Lys-D-Ala-D-Ala)](n)-di-trans,octa-cis-undecaprenyl diphosphate + beta-D-GlcNAc-(1-&gt;4)-Mur2Ac(oyl-L-Ala-gamma-D-Glu-L-Lys-D-Ala-D-Ala)-di-trans,octa-cis-undecaprenyl diphosphate = [GlcNAc-(1-&gt;4)-Mur2Ac(oyl-L-Ala-gamma-D-Glu-L-Lys-D-Ala-D-Ala)](n+1)-di-trans,octa-cis-undecaprenyl diphosphate + di-trans,octa-cis-undecaprenyl diphosphate + H(+)</text>
        <dbReference type="Rhea" id="RHEA:23708"/>
        <dbReference type="Rhea" id="RHEA-COMP:9602"/>
        <dbReference type="Rhea" id="RHEA-COMP:9603"/>
        <dbReference type="ChEBI" id="CHEBI:15378"/>
        <dbReference type="ChEBI" id="CHEBI:58405"/>
        <dbReference type="ChEBI" id="CHEBI:60033"/>
        <dbReference type="ChEBI" id="CHEBI:78435"/>
        <dbReference type="EC" id="2.4.99.28"/>
    </reaction>
</comment>
<dbReference type="Pfam" id="PF00912">
    <property type="entry name" value="Transgly"/>
    <property type="match status" value="1"/>
</dbReference>
<accession>A0A4Q7M5A2</accession>
<evidence type="ECO:0000313" key="16">
    <source>
        <dbReference type="EMBL" id="RZS62601.1"/>
    </source>
</evidence>
<comment type="caution">
    <text evidence="16">The sequence shown here is derived from an EMBL/GenBank/DDBJ whole genome shotgun (WGS) entry which is preliminary data.</text>
</comment>
<dbReference type="OrthoDB" id="9766909at2"/>
<comment type="catalytic activity">
    <reaction evidence="12">
        <text>Preferential cleavage: (Ac)2-L-Lys-D-Ala-|-D-Ala. Also transpeptidation of peptidyl-alanyl moieties that are N-acyl substituents of D-alanine.</text>
        <dbReference type="EC" id="3.4.16.4"/>
    </reaction>
</comment>
<feature type="domain" description="PASTA" evidence="15">
    <location>
        <begin position="701"/>
        <end position="762"/>
    </location>
</feature>
<organism evidence="16 17">
    <name type="scientific">Xylanimonas ulmi</name>
    <dbReference type="NCBI Taxonomy" id="228973"/>
    <lineage>
        <taxon>Bacteria</taxon>
        <taxon>Bacillati</taxon>
        <taxon>Actinomycetota</taxon>
        <taxon>Actinomycetes</taxon>
        <taxon>Micrococcales</taxon>
        <taxon>Promicromonosporaceae</taxon>
        <taxon>Xylanimonas</taxon>
    </lineage>
</organism>
<dbReference type="InterPro" id="IPR023346">
    <property type="entry name" value="Lysozyme-like_dom_sf"/>
</dbReference>
<dbReference type="CDD" id="cd06577">
    <property type="entry name" value="PASTA_pknB"/>
    <property type="match status" value="1"/>
</dbReference>
<feature type="region of interest" description="Disordered" evidence="14">
    <location>
        <begin position="730"/>
        <end position="798"/>
    </location>
</feature>
<evidence type="ECO:0000256" key="8">
    <source>
        <dbReference type="ARBA" id="ARBA00022960"/>
    </source>
</evidence>
<dbReference type="PANTHER" id="PTHR32282:SF34">
    <property type="entry name" value="PENICILLIN-BINDING PROTEIN 1A"/>
    <property type="match status" value="1"/>
</dbReference>
<dbReference type="InterPro" id="IPR001264">
    <property type="entry name" value="Glyco_trans_51"/>
</dbReference>
<comment type="similarity">
    <text evidence="1">In the C-terminal section; belongs to the transpeptidase family.</text>
</comment>
<feature type="compositionally biased region" description="Acidic residues" evidence="14">
    <location>
        <begin position="681"/>
        <end position="692"/>
    </location>
</feature>
<evidence type="ECO:0000256" key="3">
    <source>
        <dbReference type="ARBA" id="ARBA00022645"/>
    </source>
</evidence>
<dbReference type="SUPFAM" id="SSF56601">
    <property type="entry name" value="beta-lactamase/transpeptidase-like"/>
    <property type="match status" value="1"/>
</dbReference>
<keyword evidence="6" id="KW-0808">Transferase</keyword>
<gene>
    <name evidence="16" type="ORF">EV386_2943</name>
</gene>
<evidence type="ECO:0000256" key="2">
    <source>
        <dbReference type="ARBA" id="ARBA00007739"/>
    </source>
</evidence>
<evidence type="ECO:0000259" key="15">
    <source>
        <dbReference type="PROSITE" id="PS51178"/>
    </source>
</evidence>
<dbReference type="PROSITE" id="PS51178">
    <property type="entry name" value="PASTA"/>
    <property type="match status" value="1"/>
</dbReference>
<dbReference type="Gene3D" id="1.10.3810.10">
    <property type="entry name" value="Biosynthetic peptidoglycan transglycosylase-like"/>
    <property type="match status" value="1"/>
</dbReference>
<dbReference type="Gene3D" id="3.30.10.20">
    <property type="match status" value="1"/>
</dbReference>
<dbReference type="SMART" id="SM00740">
    <property type="entry name" value="PASTA"/>
    <property type="match status" value="1"/>
</dbReference>
<evidence type="ECO:0000256" key="13">
    <source>
        <dbReference type="ARBA" id="ARBA00049902"/>
    </source>
</evidence>
<keyword evidence="5" id="KW-0328">Glycosyltransferase</keyword>
<comment type="similarity">
    <text evidence="2">In the N-terminal section; belongs to the glycosyltransferase 51 family.</text>
</comment>
<evidence type="ECO:0000256" key="4">
    <source>
        <dbReference type="ARBA" id="ARBA00022670"/>
    </source>
</evidence>
<feature type="region of interest" description="Disordered" evidence="14">
    <location>
        <begin position="561"/>
        <end position="585"/>
    </location>
</feature>
<dbReference type="Pfam" id="PF03793">
    <property type="entry name" value="PASTA"/>
    <property type="match status" value="1"/>
</dbReference>
<dbReference type="GO" id="GO:0071555">
    <property type="term" value="P:cell wall organization"/>
    <property type="evidence" value="ECO:0007669"/>
    <property type="project" value="UniProtKB-KW"/>
</dbReference>
<dbReference type="RefSeq" id="WP_130416077.1">
    <property type="nucleotide sequence ID" value="NZ_SGWX01000001.1"/>
</dbReference>
<dbReference type="EMBL" id="SGWX01000001">
    <property type="protein sequence ID" value="RZS62601.1"/>
    <property type="molecule type" value="Genomic_DNA"/>
</dbReference>
<evidence type="ECO:0000256" key="1">
    <source>
        <dbReference type="ARBA" id="ARBA00007090"/>
    </source>
</evidence>
<keyword evidence="17" id="KW-1185">Reference proteome</keyword>
<reference evidence="16 17" key="1">
    <citation type="submission" date="2019-02" db="EMBL/GenBank/DDBJ databases">
        <title>Sequencing the genomes of 1000 actinobacteria strains.</title>
        <authorList>
            <person name="Klenk H.-P."/>
        </authorList>
    </citation>
    <scope>NUCLEOTIDE SEQUENCE [LARGE SCALE GENOMIC DNA]</scope>
    <source>
        <strain evidence="16 17">DSM 16932</strain>
    </source>
</reference>
<dbReference type="GO" id="GO:0009002">
    <property type="term" value="F:serine-type D-Ala-D-Ala carboxypeptidase activity"/>
    <property type="evidence" value="ECO:0007669"/>
    <property type="project" value="UniProtKB-EC"/>
</dbReference>
<protein>
    <submittedName>
        <fullName evidence="16">Membrane peptidoglycan carboxypeptidase</fullName>
    </submittedName>
</protein>
<dbReference type="Proteomes" id="UP000293852">
    <property type="component" value="Unassembled WGS sequence"/>
</dbReference>
<dbReference type="GO" id="GO:0030288">
    <property type="term" value="C:outer membrane-bounded periplasmic space"/>
    <property type="evidence" value="ECO:0007669"/>
    <property type="project" value="TreeGrafter"/>
</dbReference>
<dbReference type="FunFam" id="1.10.3810.10:FF:000001">
    <property type="entry name" value="Penicillin-binding protein 1A"/>
    <property type="match status" value="1"/>
</dbReference>
<keyword evidence="11" id="KW-0961">Cell wall biogenesis/degradation</keyword>
<dbReference type="GO" id="GO:0008658">
    <property type="term" value="F:penicillin binding"/>
    <property type="evidence" value="ECO:0007669"/>
    <property type="project" value="InterPro"/>
</dbReference>
<dbReference type="AlphaFoldDB" id="A0A4Q7M5A2"/>
<dbReference type="InterPro" id="IPR005543">
    <property type="entry name" value="PASTA_dom"/>
</dbReference>
<keyword evidence="4" id="KW-0645">Protease</keyword>
<feature type="compositionally biased region" description="Polar residues" evidence="14">
    <location>
        <begin position="738"/>
        <end position="747"/>
    </location>
</feature>
<dbReference type="InterPro" id="IPR001460">
    <property type="entry name" value="PCN-bd_Tpept"/>
</dbReference>
<evidence type="ECO:0000256" key="12">
    <source>
        <dbReference type="ARBA" id="ARBA00034000"/>
    </source>
</evidence>
<feature type="region of interest" description="Disordered" evidence="14">
    <location>
        <begin position="659"/>
        <end position="700"/>
    </location>
</feature>
<dbReference type="Gene3D" id="3.40.710.10">
    <property type="entry name" value="DD-peptidase/beta-lactamase superfamily"/>
    <property type="match status" value="1"/>
</dbReference>
<feature type="compositionally biased region" description="Pro residues" evidence="14">
    <location>
        <begin position="663"/>
        <end position="675"/>
    </location>
</feature>
<evidence type="ECO:0000256" key="9">
    <source>
        <dbReference type="ARBA" id="ARBA00022984"/>
    </source>
</evidence>
<evidence type="ECO:0000256" key="5">
    <source>
        <dbReference type="ARBA" id="ARBA00022676"/>
    </source>
</evidence>
<dbReference type="InterPro" id="IPR036950">
    <property type="entry name" value="PBP_transglycosylase"/>
</dbReference>
<dbReference type="GO" id="GO:0008955">
    <property type="term" value="F:peptidoglycan glycosyltransferase activity"/>
    <property type="evidence" value="ECO:0007669"/>
    <property type="project" value="UniProtKB-EC"/>
</dbReference>
<dbReference type="GO" id="GO:0008360">
    <property type="term" value="P:regulation of cell shape"/>
    <property type="evidence" value="ECO:0007669"/>
    <property type="project" value="UniProtKB-KW"/>
</dbReference>
<evidence type="ECO:0000256" key="6">
    <source>
        <dbReference type="ARBA" id="ARBA00022679"/>
    </source>
</evidence>
<keyword evidence="3 16" id="KW-0121">Carboxypeptidase</keyword>
<dbReference type="PANTHER" id="PTHR32282">
    <property type="entry name" value="BINDING PROTEIN TRANSPEPTIDASE, PUTATIVE-RELATED"/>
    <property type="match status" value="1"/>
</dbReference>
<evidence type="ECO:0000256" key="14">
    <source>
        <dbReference type="SAM" id="MobiDB-lite"/>
    </source>
</evidence>
<name>A0A4Q7M5A2_9MICO</name>
<evidence type="ECO:0000256" key="7">
    <source>
        <dbReference type="ARBA" id="ARBA00022801"/>
    </source>
</evidence>
<evidence type="ECO:0000313" key="17">
    <source>
        <dbReference type="Proteomes" id="UP000293852"/>
    </source>
</evidence>
<keyword evidence="7" id="KW-0378">Hydrolase</keyword>
<proteinExistence type="inferred from homology"/>
<dbReference type="SUPFAM" id="SSF53955">
    <property type="entry name" value="Lysozyme-like"/>
    <property type="match status" value="1"/>
</dbReference>
<dbReference type="Pfam" id="PF00905">
    <property type="entry name" value="Transpeptidase"/>
    <property type="match status" value="1"/>
</dbReference>
<keyword evidence="10" id="KW-0511">Multifunctional enzyme</keyword>
<dbReference type="GO" id="GO:0006508">
    <property type="term" value="P:proteolysis"/>
    <property type="evidence" value="ECO:0007669"/>
    <property type="project" value="UniProtKB-KW"/>
</dbReference>
<dbReference type="InterPro" id="IPR050396">
    <property type="entry name" value="Glycosyltr_51/Transpeptidase"/>
</dbReference>
<feature type="compositionally biased region" description="Pro residues" evidence="14">
    <location>
        <begin position="765"/>
        <end position="784"/>
    </location>
</feature>